<sequence>MDNTFNDFLKDFGEKVKTEREAKNLTLKDMEFHTGIDDSDFNKIELGKTNITFRTFLKVAKGLKVQPKKLVDFDIDLKNENLE</sequence>
<evidence type="ECO:0000313" key="2">
    <source>
        <dbReference type="EMBL" id="RUT67782.1"/>
    </source>
</evidence>
<dbReference type="SUPFAM" id="SSF47413">
    <property type="entry name" value="lambda repressor-like DNA-binding domains"/>
    <property type="match status" value="1"/>
</dbReference>
<keyword evidence="3" id="KW-1185">Reference proteome</keyword>
<dbReference type="InterPro" id="IPR010982">
    <property type="entry name" value="Lambda_DNA-bd_dom_sf"/>
</dbReference>
<reference evidence="3" key="1">
    <citation type="journal article" date="2019" name="Syst. Appl. Microbiol.">
        <title>Flavobacterium circumlabens sp. nov. and Flavobacterium cupreum sp. nov., two psychrotrophic species isolated from Antarctic environmental samples.</title>
        <authorList>
            <person name="Kralova S."/>
            <person name="Busse H.-J."/>
            <person name="Svec P."/>
            <person name="Maslanova I."/>
            <person name="Stankova E."/>
            <person name="Bartak M."/>
            <person name="Sedlacek I."/>
        </authorList>
    </citation>
    <scope>NUCLEOTIDE SEQUENCE [LARGE SCALE GENOMIC DNA]</scope>
    <source>
        <strain evidence="3">CCM 8825</strain>
    </source>
</reference>
<dbReference type="InterPro" id="IPR001387">
    <property type="entry name" value="Cro/C1-type_HTH"/>
</dbReference>
<gene>
    <name evidence="2" type="ORF">D0817_24580</name>
</gene>
<dbReference type="Pfam" id="PF12844">
    <property type="entry name" value="HTH_19"/>
    <property type="match status" value="1"/>
</dbReference>
<evidence type="ECO:0000259" key="1">
    <source>
        <dbReference type="PROSITE" id="PS50943"/>
    </source>
</evidence>
<dbReference type="PROSITE" id="PS50943">
    <property type="entry name" value="HTH_CROC1"/>
    <property type="match status" value="1"/>
</dbReference>
<proteinExistence type="predicted"/>
<dbReference type="RefSeq" id="WP_127340918.1">
    <property type="nucleotide sequence ID" value="NZ_QWDM01000030.1"/>
</dbReference>
<dbReference type="Gene3D" id="1.10.260.40">
    <property type="entry name" value="lambda repressor-like DNA-binding domains"/>
    <property type="match status" value="1"/>
</dbReference>
<dbReference type="OrthoDB" id="1446321at2"/>
<evidence type="ECO:0000313" key="3">
    <source>
        <dbReference type="Proteomes" id="UP000288102"/>
    </source>
</evidence>
<dbReference type="GO" id="GO:0003677">
    <property type="term" value="F:DNA binding"/>
    <property type="evidence" value="ECO:0007669"/>
    <property type="project" value="InterPro"/>
</dbReference>
<dbReference type="Proteomes" id="UP000288102">
    <property type="component" value="Unassembled WGS sequence"/>
</dbReference>
<organism evidence="2 3">
    <name type="scientific">Flavobacterium cupreum</name>
    <dbReference type="NCBI Taxonomy" id="2133766"/>
    <lineage>
        <taxon>Bacteria</taxon>
        <taxon>Pseudomonadati</taxon>
        <taxon>Bacteroidota</taxon>
        <taxon>Flavobacteriia</taxon>
        <taxon>Flavobacteriales</taxon>
        <taxon>Flavobacteriaceae</taxon>
        <taxon>Flavobacterium</taxon>
    </lineage>
</organism>
<dbReference type="AlphaFoldDB" id="A0A434A082"/>
<dbReference type="SMART" id="SM00530">
    <property type="entry name" value="HTH_XRE"/>
    <property type="match status" value="1"/>
</dbReference>
<feature type="domain" description="HTH cro/C1-type" evidence="1">
    <location>
        <begin position="16"/>
        <end position="70"/>
    </location>
</feature>
<accession>A0A434A082</accession>
<comment type="caution">
    <text evidence="2">The sequence shown here is derived from an EMBL/GenBank/DDBJ whole genome shotgun (WGS) entry which is preliminary data.</text>
</comment>
<name>A0A434A082_9FLAO</name>
<dbReference type="CDD" id="cd00093">
    <property type="entry name" value="HTH_XRE"/>
    <property type="match status" value="1"/>
</dbReference>
<dbReference type="EMBL" id="QWDM01000030">
    <property type="protein sequence ID" value="RUT67782.1"/>
    <property type="molecule type" value="Genomic_DNA"/>
</dbReference>
<protein>
    <submittedName>
        <fullName evidence="2">XRE family transcriptional regulator</fullName>
    </submittedName>
</protein>